<protein>
    <recommendedName>
        <fullName evidence="4">Lipoprotein</fullName>
    </recommendedName>
</protein>
<dbReference type="EMBL" id="VJVZ01000005">
    <property type="protein sequence ID" value="TRW24725.1"/>
    <property type="molecule type" value="Genomic_DNA"/>
</dbReference>
<accession>A0A552V2N5</accession>
<dbReference type="PROSITE" id="PS51257">
    <property type="entry name" value="PROKAR_LIPOPROTEIN"/>
    <property type="match status" value="1"/>
</dbReference>
<organism evidence="2 3">
    <name type="scientific">Flavobacterium zepuense</name>
    <dbReference type="NCBI Taxonomy" id="2593302"/>
    <lineage>
        <taxon>Bacteria</taxon>
        <taxon>Pseudomonadati</taxon>
        <taxon>Bacteroidota</taxon>
        <taxon>Flavobacteriia</taxon>
        <taxon>Flavobacteriales</taxon>
        <taxon>Flavobacteriaceae</taxon>
        <taxon>Flavobacterium</taxon>
    </lineage>
</organism>
<comment type="caution">
    <text evidence="2">The sequence shown here is derived from an EMBL/GenBank/DDBJ whole genome shotgun (WGS) entry which is preliminary data.</text>
</comment>
<proteinExistence type="predicted"/>
<dbReference type="RefSeq" id="WP_143373129.1">
    <property type="nucleotide sequence ID" value="NZ_VJVZ01000005.1"/>
</dbReference>
<evidence type="ECO:0000313" key="2">
    <source>
        <dbReference type="EMBL" id="TRW24725.1"/>
    </source>
</evidence>
<evidence type="ECO:0000256" key="1">
    <source>
        <dbReference type="SAM" id="SignalP"/>
    </source>
</evidence>
<keyword evidence="1" id="KW-0732">Signal</keyword>
<dbReference type="OrthoDB" id="9951109at2"/>
<dbReference type="Proteomes" id="UP000320643">
    <property type="component" value="Unassembled WGS sequence"/>
</dbReference>
<dbReference type="AlphaFoldDB" id="A0A552V2N5"/>
<keyword evidence="3" id="KW-1185">Reference proteome</keyword>
<feature type="signal peptide" evidence="1">
    <location>
        <begin position="1"/>
        <end position="15"/>
    </location>
</feature>
<feature type="chain" id="PRO_5022230177" description="Lipoprotein" evidence="1">
    <location>
        <begin position="16"/>
        <end position="176"/>
    </location>
</feature>
<reference evidence="2 3" key="1">
    <citation type="submission" date="2019-07" db="EMBL/GenBank/DDBJ databases">
        <title>Flavobacterium sp. nov., isolated from glacier ice.</title>
        <authorList>
            <person name="Liu Q."/>
            <person name="Xin Y.-H."/>
        </authorList>
    </citation>
    <scope>NUCLEOTIDE SEQUENCE [LARGE SCALE GENOMIC DNA]</scope>
    <source>
        <strain evidence="2 3">ZT4R6</strain>
    </source>
</reference>
<evidence type="ECO:0008006" key="4">
    <source>
        <dbReference type="Google" id="ProtNLM"/>
    </source>
</evidence>
<sequence length="176" mass="18676">MKNLLLLFTAFGLFASCGDDDASTSALPNDYQSSITIDGVAFTPSPATASESHVVTSASHGAPNVSERTFVIRQAGNNTVFKGISLYTNYTGTNASGTYTVYPAGPVENEFTGGGSYMLDDMVFPFNEGSTFKVTDLGNNKFKIELNNIHIGDGIASPMIINGTFEGTFTDMPLEP</sequence>
<evidence type="ECO:0000313" key="3">
    <source>
        <dbReference type="Proteomes" id="UP000320643"/>
    </source>
</evidence>
<gene>
    <name evidence="2" type="ORF">FMM05_09475</name>
</gene>
<name>A0A552V2N5_9FLAO</name>